<dbReference type="Pfam" id="PF07863">
    <property type="entry name" value="CtnDOT_TraJ"/>
    <property type="match status" value="1"/>
</dbReference>
<dbReference type="RefSeq" id="WP_248729890.1">
    <property type="nucleotide sequence ID" value="NZ_CP096829.1"/>
</dbReference>
<accession>A0ABY4LXZ5</accession>
<evidence type="ECO:0000256" key="1">
    <source>
        <dbReference type="SAM" id="Phobius"/>
    </source>
</evidence>
<evidence type="ECO:0000256" key="2">
    <source>
        <dbReference type="SAM" id="SignalP"/>
    </source>
</evidence>
<name>A0ABY4LXZ5_9FLAO</name>
<reference evidence="4 5" key="1">
    <citation type="submission" date="2022-04" db="EMBL/GenBank/DDBJ databases">
        <authorList>
            <person name="Ra J.-S."/>
            <person name="Kim S.-B."/>
        </authorList>
    </citation>
    <scope>NUCLEOTIDE SEQUENCE [LARGE SCALE GENOMIC DNA]</scope>
    <source>
        <strain evidence="4 5">MMS21-Er5</strain>
    </source>
</reference>
<dbReference type="Proteomes" id="UP000829998">
    <property type="component" value="Chromosome"/>
</dbReference>
<feature type="domain" description="Conjugative transposon TraJ C-terminal" evidence="3">
    <location>
        <begin position="26"/>
        <end position="119"/>
    </location>
</feature>
<keyword evidence="1" id="KW-0472">Membrane</keyword>
<keyword evidence="1" id="KW-0812">Transmembrane</keyword>
<dbReference type="InterPro" id="IPR012424">
    <property type="entry name" value="Conjugative_transposon_TraJ_C"/>
</dbReference>
<dbReference type="EMBL" id="CP096829">
    <property type="protein sequence ID" value="UPZ17952.1"/>
    <property type="molecule type" value="Genomic_DNA"/>
</dbReference>
<proteinExistence type="predicted"/>
<gene>
    <name evidence="4" type="ORF">M0M44_11530</name>
</gene>
<protein>
    <recommendedName>
        <fullName evidence="3">Conjugative transposon TraJ C-terminal domain-containing protein</fullName>
    </recommendedName>
</protein>
<keyword evidence="5" id="KW-1185">Reference proteome</keyword>
<sequence length="120" mass="13038">MIKILKKTFLFFLFPAAVSAQGLGDDIGSLHAVLEQLYDEMMPLCSNLMGVGQGIAGFAAVFYIASRVWRHIANAEAIDFYPLFRPFVIGFCIMIFPSVLTLINGVMKPTVTATASMVAG</sequence>
<evidence type="ECO:0000259" key="3">
    <source>
        <dbReference type="Pfam" id="PF07863"/>
    </source>
</evidence>
<feature type="transmembrane region" description="Helical" evidence="1">
    <location>
        <begin position="48"/>
        <end position="66"/>
    </location>
</feature>
<feature type="signal peptide" evidence="2">
    <location>
        <begin position="1"/>
        <end position="20"/>
    </location>
</feature>
<evidence type="ECO:0000313" key="4">
    <source>
        <dbReference type="EMBL" id="UPZ17952.1"/>
    </source>
</evidence>
<feature type="chain" id="PRO_5046486320" description="Conjugative transposon TraJ C-terminal domain-containing protein" evidence="2">
    <location>
        <begin position="21"/>
        <end position="120"/>
    </location>
</feature>
<keyword evidence="2" id="KW-0732">Signal</keyword>
<evidence type="ECO:0000313" key="5">
    <source>
        <dbReference type="Proteomes" id="UP000829998"/>
    </source>
</evidence>
<feature type="transmembrane region" description="Helical" evidence="1">
    <location>
        <begin position="87"/>
        <end position="107"/>
    </location>
</feature>
<organism evidence="4 5">
    <name type="scientific">Flavobacterium humidisoli</name>
    <dbReference type="NCBI Taxonomy" id="2937442"/>
    <lineage>
        <taxon>Bacteria</taxon>
        <taxon>Pseudomonadati</taxon>
        <taxon>Bacteroidota</taxon>
        <taxon>Flavobacteriia</taxon>
        <taxon>Flavobacteriales</taxon>
        <taxon>Flavobacteriaceae</taxon>
        <taxon>Flavobacterium</taxon>
    </lineage>
</organism>
<keyword evidence="1" id="KW-1133">Transmembrane helix</keyword>